<dbReference type="AlphaFoldDB" id="A0A423PF36"/>
<dbReference type="EMBL" id="AYKF01000131">
    <property type="protein sequence ID" value="ROO24175.1"/>
    <property type="molecule type" value="Genomic_DNA"/>
</dbReference>
<dbReference type="SUPFAM" id="SSF48295">
    <property type="entry name" value="TrpR-like"/>
    <property type="match status" value="1"/>
</dbReference>
<organism evidence="1 2">
    <name type="scientific">Salinisphaera orenii YIM 95161</name>
    <dbReference type="NCBI Taxonomy" id="1051139"/>
    <lineage>
        <taxon>Bacteria</taxon>
        <taxon>Pseudomonadati</taxon>
        <taxon>Pseudomonadota</taxon>
        <taxon>Gammaproteobacteria</taxon>
        <taxon>Salinisphaerales</taxon>
        <taxon>Salinisphaeraceae</taxon>
        <taxon>Salinisphaera</taxon>
    </lineage>
</organism>
<evidence type="ECO:0000313" key="2">
    <source>
        <dbReference type="Proteomes" id="UP000285123"/>
    </source>
</evidence>
<dbReference type="GO" id="GO:0006313">
    <property type="term" value="P:DNA transposition"/>
    <property type="evidence" value="ECO:0007669"/>
    <property type="project" value="InterPro"/>
</dbReference>
<dbReference type="InterPro" id="IPR010921">
    <property type="entry name" value="Trp_repressor/repl_initiator"/>
</dbReference>
<evidence type="ECO:0000313" key="1">
    <source>
        <dbReference type="EMBL" id="ROO24175.1"/>
    </source>
</evidence>
<dbReference type="GO" id="GO:0004803">
    <property type="term" value="F:transposase activity"/>
    <property type="evidence" value="ECO:0007669"/>
    <property type="project" value="InterPro"/>
</dbReference>
<comment type="caution">
    <text evidence="1">The sequence shown here is derived from an EMBL/GenBank/DDBJ whole genome shotgun (WGS) entry which is preliminary data.</text>
</comment>
<dbReference type="InterPro" id="IPR002514">
    <property type="entry name" value="Transposase_8"/>
</dbReference>
<gene>
    <name evidence="1" type="ORF">SAHL_15920</name>
</gene>
<name>A0A423PF36_9GAMM</name>
<dbReference type="InterPro" id="IPR036388">
    <property type="entry name" value="WH-like_DNA-bd_sf"/>
</dbReference>
<reference evidence="1 2" key="1">
    <citation type="submission" date="2013-10" db="EMBL/GenBank/DDBJ databases">
        <title>Salinisphaera halophila YIM 95161 Genome Sequencing.</title>
        <authorList>
            <person name="Lai Q."/>
            <person name="Li C."/>
            <person name="Shao Z."/>
        </authorList>
    </citation>
    <scope>NUCLEOTIDE SEQUENCE [LARGE SCALE GENOMIC DNA]</scope>
    <source>
        <strain evidence="1 2">YIM 95161</strain>
    </source>
</reference>
<dbReference type="Pfam" id="PF01527">
    <property type="entry name" value="HTH_Tnp_1"/>
    <property type="match status" value="1"/>
</dbReference>
<accession>A0A423PF36</accession>
<dbReference type="GO" id="GO:0043565">
    <property type="term" value="F:sequence-specific DNA binding"/>
    <property type="evidence" value="ECO:0007669"/>
    <property type="project" value="InterPro"/>
</dbReference>
<protein>
    <submittedName>
        <fullName evidence="1">Transposase</fullName>
    </submittedName>
</protein>
<sequence>MRRKRRNHSPAFKAKVALAAVQGDRTLAELAQQFDVHANQIMQWKRQLVEGATETFDKGPSTSDNQAQIDSLHAKIGELSMENDFLERGLARFDPKRGGP</sequence>
<proteinExistence type="predicted"/>
<dbReference type="Proteomes" id="UP000285123">
    <property type="component" value="Unassembled WGS sequence"/>
</dbReference>
<dbReference type="Gene3D" id="1.10.10.10">
    <property type="entry name" value="Winged helix-like DNA-binding domain superfamily/Winged helix DNA-binding domain"/>
    <property type="match status" value="1"/>
</dbReference>